<keyword evidence="5" id="KW-0805">Transcription regulation</keyword>
<dbReference type="InterPro" id="IPR018060">
    <property type="entry name" value="HTH_AraC"/>
</dbReference>
<sequence>MLKILIVEDEEIIRRGLVYTIDWLSMDCMVVGAAENGKEGLAMLEQYEIDLVIADIIMPHMNGIEMLEKAKSMEIKPFKSIILTSYANFDYARKSVYLQVSDYLLKPVDEDELKNTIKRIKESMEEAKVYSNIIALTKKRDIGKLVDWDVYLNGDTLKNSYVAQALYKIRDHYHEKISIDSISDELDVSASYLSRKFKEATSQTFLELLTRYRIQKAIGLLKKGTHRVYEVSNLTGFSDYKHFCAVFKKYTKTSPTEFVKHSGCIIRK</sequence>
<dbReference type="EMBL" id="JAJHJB010000008">
    <property type="protein sequence ID" value="MCC5465344.1"/>
    <property type="molecule type" value="Genomic_DNA"/>
</dbReference>
<evidence type="ECO:0000256" key="8">
    <source>
        <dbReference type="PROSITE-ProRule" id="PRU00169"/>
    </source>
</evidence>
<dbReference type="SUPFAM" id="SSF52172">
    <property type="entry name" value="CheY-like"/>
    <property type="match status" value="1"/>
</dbReference>
<dbReference type="PANTHER" id="PTHR42713">
    <property type="entry name" value="HISTIDINE KINASE-RELATED"/>
    <property type="match status" value="1"/>
</dbReference>
<dbReference type="InterPro" id="IPR009057">
    <property type="entry name" value="Homeodomain-like_sf"/>
</dbReference>
<dbReference type="CDD" id="cd17536">
    <property type="entry name" value="REC_YesN-like"/>
    <property type="match status" value="1"/>
</dbReference>
<dbReference type="PROSITE" id="PS01124">
    <property type="entry name" value="HTH_ARAC_FAMILY_2"/>
    <property type="match status" value="1"/>
</dbReference>
<protein>
    <submittedName>
        <fullName evidence="11">Response regulator</fullName>
    </submittedName>
</protein>
<feature type="domain" description="Response regulatory" evidence="10">
    <location>
        <begin position="3"/>
        <end position="121"/>
    </location>
</feature>
<dbReference type="InterPro" id="IPR001789">
    <property type="entry name" value="Sig_transdc_resp-reg_receiver"/>
</dbReference>
<proteinExistence type="predicted"/>
<dbReference type="InterPro" id="IPR011006">
    <property type="entry name" value="CheY-like_superfamily"/>
</dbReference>
<evidence type="ECO:0000313" key="12">
    <source>
        <dbReference type="Proteomes" id="UP001165492"/>
    </source>
</evidence>
<dbReference type="Pfam" id="PF12833">
    <property type="entry name" value="HTH_18"/>
    <property type="match status" value="1"/>
</dbReference>
<evidence type="ECO:0000256" key="3">
    <source>
        <dbReference type="ARBA" id="ARBA00022553"/>
    </source>
</evidence>
<evidence type="ECO:0000256" key="7">
    <source>
        <dbReference type="ARBA" id="ARBA00023163"/>
    </source>
</evidence>
<dbReference type="PROSITE" id="PS50110">
    <property type="entry name" value="RESPONSE_REGULATORY"/>
    <property type="match status" value="1"/>
</dbReference>
<gene>
    <name evidence="11" type="ORF">LMF89_08200</name>
</gene>
<evidence type="ECO:0000313" key="11">
    <source>
        <dbReference type="EMBL" id="MCC5465344.1"/>
    </source>
</evidence>
<evidence type="ECO:0000259" key="10">
    <source>
        <dbReference type="PROSITE" id="PS50110"/>
    </source>
</evidence>
<evidence type="ECO:0000256" key="4">
    <source>
        <dbReference type="ARBA" id="ARBA00023012"/>
    </source>
</evidence>
<feature type="domain" description="HTH araC/xylS-type" evidence="9">
    <location>
        <begin position="163"/>
        <end position="261"/>
    </location>
</feature>
<feature type="modified residue" description="4-aspartylphosphate" evidence="8">
    <location>
        <position position="55"/>
    </location>
</feature>
<dbReference type="InterPro" id="IPR018062">
    <property type="entry name" value="HTH_AraC-typ_CS"/>
</dbReference>
<reference evidence="11" key="1">
    <citation type="submission" date="2021-11" db="EMBL/GenBank/DDBJ databases">
        <title>Description of a new species Pelosinus isolated from the bottom sediments of Lake Baikal.</title>
        <authorList>
            <person name="Zakharyuk A."/>
        </authorList>
    </citation>
    <scope>NUCLEOTIDE SEQUENCE</scope>
    <source>
        <strain evidence="11">Bkl1</strain>
    </source>
</reference>
<dbReference type="SMART" id="SM00448">
    <property type="entry name" value="REC"/>
    <property type="match status" value="1"/>
</dbReference>
<dbReference type="Gene3D" id="3.40.50.2300">
    <property type="match status" value="1"/>
</dbReference>
<keyword evidence="2" id="KW-0963">Cytoplasm</keyword>
<evidence type="ECO:0000256" key="6">
    <source>
        <dbReference type="ARBA" id="ARBA00023125"/>
    </source>
</evidence>
<dbReference type="RefSeq" id="WP_229534601.1">
    <property type="nucleotide sequence ID" value="NZ_JAJHJB010000008.1"/>
</dbReference>
<evidence type="ECO:0000256" key="1">
    <source>
        <dbReference type="ARBA" id="ARBA00004496"/>
    </source>
</evidence>
<dbReference type="InterPro" id="IPR051552">
    <property type="entry name" value="HptR"/>
</dbReference>
<organism evidence="11 12">
    <name type="scientific">Pelosinus baikalensis</name>
    <dbReference type="NCBI Taxonomy" id="2892015"/>
    <lineage>
        <taxon>Bacteria</taxon>
        <taxon>Bacillati</taxon>
        <taxon>Bacillota</taxon>
        <taxon>Negativicutes</taxon>
        <taxon>Selenomonadales</taxon>
        <taxon>Sporomusaceae</taxon>
        <taxon>Pelosinus</taxon>
    </lineage>
</organism>
<comment type="subcellular location">
    <subcellularLocation>
        <location evidence="1">Cytoplasm</location>
    </subcellularLocation>
</comment>
<dbReference type="Pfam" id="PF00072">
    <property type="entry name" value="Response_reg"/>
    <property type="match status" value="1"/>
</dbReference>
<keyword evidence="12" id="KW-1185">Reference proteome</keyword>
<dbReference type="PROSITE" id="PS00041">
    <property type="entry name" value="HTH_ARAC_FAMILY_1"/>
    <property type="match status" value="1"/>
</dbReference>
<accession>A0ABS8HRZ8</accession>
<keyword evidence="4" id="KW-0902">Two-component regulatory system</keyword>
<dbReference type="Gene3D" id="1.10.10.60">
    <property type="entry name" value="Homeodomain-like"/>
    <property type="match status" value="2"/>
</dbReference>
<name>A0ABS8HRZ8_9FIRM</name>
<evidence type="ECO:0000256" key="5">
    <source>
        <dbReference type="ARBA" id="ARBA00023015"/>
    </source>
</evidence>
<keyword evidence="6" id="KW-0238">DNA-binding</keyword>
<comment type="caution">
    <text evidence="11">The sequence shown here is derived from an EMBL/GenBank/DDBJ whole genome shotgun (WGS) entry which is preliminary data.</text>
</comment>
<evidence type="ECO:0000259" key="9">
    <source>
        <dbReference type="PROSITE" id="PS01124"/>
    </source>
</evidence>
<evidence type="ECO:0000256" key="2">
    <source>
        <dbReference type="ARBA" id="ARBA00022490"/>
    </source>
</evidence>
<dbReference type="Proteomes" id="UP001165492">
    <property type="component" value="Unassembled WGS sequence"/>
</dbReference>
<dbReference type="SMART" id="SM00342">
    <property type="entry name" value="HTH_ARAC"/>
    <property type="match status" value="1"/>
</dbReference>
<dbReference type="SUPFAM" id="SSF46689">
    <property type="entry name" value="Homeodomain-like"/>
    <property type="match status" value="2"/>
</dbReference>
<dbReference type="PANTHER" id="PTHR42713:SF3">
    <property type="entry name" value="TRANSCRIPTIONAL REGULATORY PROTEIN HPTR"/>
    <property type="match status" value="1"/>
</dbReference>
<keyword evidence="3 8" id="KW-0597">Phosphoprotein</keyword>
<keyword evidence="7" id="KW-0804">Transcription</keyword>